<keyword evidence="7" id="KW-1185">Reference proteome</keyword>
<gene>
    <name evidence="6" type="ORF">CVT24_002688</name>
</gene>
<evidence type="ECO:0000313" key="6">
    <source>
        <dbReference type="EMBL" id="PPR07997.1"/>
    </source>
</evidence>
<feature type="compositionally biased region" description="Low complexity" evidence="4">
    <location>
        <begin position="126"/>
        <end position="143"/>
    </location>
</feature>
<dbReference type="InParanoid" id="A0A409YYA7"/>
<evidence type="ECO:0000313" key="7">
    <source>
        <dbReference type="Proteomes" id="UP000284842"/>
    </source>
</evidence>
<keyword evidence="2" id="KW-0808">Transferase</keyword>
<evidence type="ECO:0000256" key="4">
    <source>
        <dbReference type="SAM" id="MobiDB-lite"/>
    </source>
</evidence>
<name>A0A409YYA7_9AGAR</name>
<comment type="caution">
    <text evidence="6">The sequence shown here is derived from an EMBL/GenBank/DDBJ whole genome shotgun (WGS) entry which is preliminary data.</text>
</comment>
<dbReference type="Gene3D" id="3.20.200.10">
    <property type="entry name" value="MHCK/EF2 kinase"/>
    <property type="match status" value="1"/>
</dbReference>
<dbReference type="AlphaFoldDB" id="A0A409YYA7"/>
<dbReference type="Pfam" id="PF02816">
    <property type="entry name" value="Alpha_kinase"/>
    <property type="match status" value="1"/>
</dbReference>
<dbReference type="Proteomes" id="UP000284842">
    <property type="component" value="Unassembled WGS sequence"/>
</dbReference>
<dbReference type="InterPro" id="IPR011009">
    <property type="entry name" value="Kinase-like_dom_sf"/>
</dbReference>
<evidence type="ECO:0000259" key="5">
    <source>
        <dbReference type="PROSITE" id="PS51158"/>
    </source>
</evidence>
<accession>A0A409YYA7</accession>
<organism evidence="6 7">
    <name type="scientific">Panaeolus cyanescens</name>
    <dbReference type="NCBI Taxonomy" id="181874"/>
    <lineage>
        <taxon>Eukaryota</taxon>
        <taxon>Fungi</taxon>
        <taxon>Dikarya</taxon>
        <taxon>Basidiomycota</taxon>
        <taxon>Agaricomycotina</taxon>
        <taxon>Agaricomycetes</taxon>
        <taxon>Agaricomycetidae</taxon>
        <taxon>Agaricales</taxon>
        <taxon>Agaricineae</taxon>
        <taxon>Galeropsidaceae</taxon>
        <taxon>Panaeolus</taxon>
    </lineage>
</organism>
<evidence type="ECO:0000256" key="1">
    <source>
        <dbReference type="ARBA" id="ARBA00022527"/>
    </source>
</evidence>
<reference evidence="6 7" key="1">
    <citation type="journal article" date="2018" name="Evol. Lett.">
        <title>Horizontal gene cluster transfer increased hallucinogenic mushroom diversity.</title>
        <authorList>
            <person name="Reynolds H.T."/>
            <person name="Vijayakumar V."/>
            <person name="Gluck-Thaler E."/>
            <person name="Korotkin H.B."/>
            <person name="Matheny P.B."/>
            <person name="Slot J.C."/>
        </authorList>
    </citation>
    <scope>NUCLEOTIDE SEQUENCE [LARGE SCALE GENOMIC DNA]</scope>
    <source>
        <strain evidence="6 7">2629</strain>
    </source>
</reference>
<dbReference type="PROSITE" id="PS51158">
    <property type="entry name" value="ALPHA_KINASE"/>
    <property type="match status" value="1"/>
</dbReference>
<dbReference type="STRING" id="181874.A0A409YYA7"/>
<dbReference type="OrthoDB" id="301415at2759"/>
<protein>
    <recommendedName>
        <fullName evidence="5">Alpha-type protein kinase domain-containing protein</fullName>
    </recommendedName>
</protein>
<feature type="compositionally biased region" description="Low complexity" evidence="4">
    <location>
        <begin position="459"/>
        <end position="479"/>
    </location>
</feature>
<dbReference type="CDD" id="cd04515">
    <property type="entry name" value="Alpha_kinase"/>
    <property type="match status" value="1"/>
</dbReference>
<sequence length="496" mass="55197">MSKSTDTILDELLLKAEKAYSEIPHIHEQYNRPDFTRTMAFYSLEVKGYPRLEDKHIYAGKNRQILLRLVLYEPDNEVVDESDDNIADTSQAATGLKRKRGKSMASASGRRVSARKGPSSLDSIARRTPTSSSSRPLRPSPLSNIGTQPAQPVSVSRSSNKKSLYRSAFQPREIVIQYESFNFVLRHFSTSPNGSVIEETPILPHTIDIARDWQLYKGLKTPVGGYISSGLSKHAFRGRYQDRDVAVFTNKANSTAAENLEDLVAEARVIALAQYFLDSFYQRAKAEGVNIKDNIRWNLALVGTVDPVDDHLRDPSWSADTRPLIFPHFLVAPFLSDFSRERRFCGNDCTTDNQDVLGRTIDAYIHHTLVDSEGEFLLADVQGVVLEDGSVCLYDPQGHSSNIRAEDRLGYFDKGPEQLKLFYSQHKCNSVCRSLGLHYKDQKIGPPVAHLAPSPPPSTTSGPLSLSSLLSSPTSVPPSIQQPGVTSHPLRHGFQD</sequence>
<dbReference type="GO" id="GO:0005524">
    <property type="term" value="F:ATP binding"/>
    <property type="evidence" value="ECO:0007669"/>
    <property type="project" value="InterPro"/>
</dbReference>
<proteinExistence type="predicted"/>
<dbReference type="GO" id="GO:0004674">
    <property type="term" value="F:protein serine/threonine kinase activity"/>
    <property type="evidence" value="ECO:0007669"/>
    <property type="project" value="UniProtKB-KW"/>
</dbReference>
<feature type="region of interest" description="Disordered" evidence="4">
    <location>
        <begin position="91"/>
        <end position="162"/>
    </location>
</feature>
<keyword evidence="1" id="KW-0723">Serine/threonine-protein kinase</keyword>
<dbReference type="InterPro" id="IPR004166">
    <property type="entry name" value="a-kinase_dom"/>
</dbReference>
<evidence type="ECO:0000256" key="2">
    <source>
        <dbReference type="ARBA" id="ARBA00022679"/>
    </source>
</evidence>
<keyword evidence="3" id="KW-0418">Kinase</keyword>
<dbReference type="EMBL" id="NHTK01000200">
    <property type="protein sequence ID" value="PPR07997.1"/>
    <property type="molecule type" value="Genomic_DNA"/>
</dbReference>
<dbReference type="SUPFAM" id="SSF56112">
    <property type="entry name" value="Protein kinase-like (PK-like)"/>
    <property type="match status" value="1"/>
</dbReference>
<evidence type="ECO:0000256" key="3">
    <source>
        <dbReference type="ARBA" id="ARBA00022777"/>
    </source>
</evidence>
<feature type="domain" description="Alpha-type protein kinase" evidence="5">
    <location>
        <begin position="187"/>
        <end position="440"/>
    </location>
</feature>
<feature type="compositionally biased region" description="Polar residues" evidence="4">
    <location>
        <begin position="144"/>
        <end position="158"/>
    </location>
</feature>
<dbReference type="SMART" id="SM00811">
    <property type="entry name" value="Alpha_kinase"/>
    <property type="match status" value="1"/>
</dbReference>
<feature type="region of interest" description="Disordered" evidence="4">
    <location>
        <begin position="446"/>
        <end position="496"/>
    </location>
</feature>